<evidence type="ECO:0000256" key="3">
    <source>
        <dbReference type="ARBA" id="ARBA00023002"/>
    </source>
</evidence>
<evidence type="ECO:0000256" key="10">
    <source>
        <dbReference type="RuleBase" id="RU366030"/>
    </source>
</evidence>
<dbReference type="AlphaFoldDB" id="A0A9N9DA44"/>
<dbReference type="InterPro" id="IPR016161">
    <property type="entry name" value="Ald_DH/histidinol_DH"/>
</dbReference>
<dbReference type="Pfam" id="PF00171">
    <property type="entry name" value="Aldedh"/>
    <property type="match status" value="1"/>
</dbReference>
<reference evidence="12" key="1">
    <citation type="submission" date="2021-06" db="EMBL/GenBank/DDBJ databases">
        <authorList>
            <person name="Kallberg Y."/>
            <person name="Tangrot J."/>
            <person name="Rosling A."/>
        </authorList>
    </citation>
    <scope>NUCLEOTIDE SEQUENCE</scope>
    <source>
        <strain evidence="12">FL130A</strain>
    </source>
</reference>
<proteinExistence type="inferred from homology"/>
<dbReference type="EC" id="1.2.1.88" evidence="9"/>
<keyword evidence="13" id="KW-1185">Reference proteome</keyword>
<sequence length="548" mass="60510">MSQVANLGIFKIPEIKNEPMKTYPPHSEERAKLQAALSELRKKAPIEIPILVNGQEIRTDKIEEQRIPSDHATVLARYHEADPATIDKAIKGALAAKASWEALPFNDRAAVFLKAADLLSVKYRYKLLAATMLGQGKNAWQAEIDAAAELIDFWRFNAKYAQEIYQQQPPVNAPGVWNRLEYRPLEGFVYAIAPFNFTAIGGNLPSAPALMGNVVLLKPSPSAVLSNWIVLEILREAGLPDGVIQFIPGPAAEITEQILKSPDFASLHFTGSTQIFKKLWKDIGNNIDIYKSYPRIVGETGGKNFHVIHKSANIENAVHQTIRGAFEYAGQKCSAASRVYVADSVWDEFRTALLTEHAKIKVGPVEDFTNFYGPVIHKASFEKIKSYIEWAKGDASSEIIAGGSYDDSKGYFVQPTIIVTSNPKSKTISEEIFGPVLTIYVYKSDDYEKILDVVNETSGYGLTGALFAQDLHAILLGQNKLRHAAGNFYLNEKSTGAMVGQQPFGGARASGTNDKAGSPNLLYRFVSMRTIKENFINIENFSYPSNLA</sequence>
<dbReference type="Gene3D" id="3.40.605.10">
    <property type="entry name" value="Aldehyde Dehydrogenase, Chain A, domain 1"/>
    <property type="match status" value="1"/>
</dbReference>
<dbReference type="InterPro" id="IPR016160">
    <property type="entry name" value="Ald_DH_CS_CYS"/>
</dbReference>
<dbReference type="PROSITE" id="PS00687">
    <property type="entry name" value="ALDEHYDE_DEHYDR_GLU"/>
    <property type="match status" value="1"/>
</dbReference>
<comment type="pathway">
    <text evidence="1 9">Amino-acid degradation; L-proline degradation into L-glutamate; L-glutamate from L-proline: step 2/2.</text>
</comment>
<evidence type="ECO:0000256" key="5">
    <source>
        <dbReference type="ARBA" id="ARBA00023062"/>
    </source>
</evidence>
<evidence type="ECO:0000256" key="1">
    <source>
        <dbReference type="ARBA" id="ARBA00004786"/>
    </source>
</evidence>
<evidence type="ECO:0000313" key="13">
    <source>
        <dbReference type="Proteomes" id="UP000789508"/>
    </source>
</evidence>
<evidence type="ECO:0000259" key="11">
    <source>
        <dbReference type="Pfam" id="PF00171"/>
    </source>
</evidence>
<evidence type="ECO:0000256" key="8">
    <source>
        <dbReference type="RuleBase" id="RU003345"/>
    </source>
</evidence>
<dbReference type="InterPro" id="IPR015590">
    <property type="entry name" value="Aldehyde_DH_dom"/>
</dbReference>
<comment type="similarity">
    <text evidence="2 8">Belongs to the aldehyde dehydrogenase family.</text>
</comment>
<evidence type="ECO:0000256" key="4">
    <source>
        <dbReference type="ARBA" id="ARBA00023027"/>
    </source>
</evidence>
<keyword evidence="4 9" id="KW-0520">NAD</keyword>
<dbReference type="FunFam" id="3.40.309.10:FF:000005">
    <property type="entry name" value="1-pyrroline-5-carboxylate dehydrogenase 1"/>
    <property type="match status" value="1"/>
</dbReference>
<dbReference type="NCBIfam" id="TIGR01236">
    <property type="entry name" value="D1pyr5carbox1"/>
    <property type="match status" value="1"/>
</dbReference>
<keyword evidence="3 8" id="KW-0560">Oxidoreductase</keyword>
<feature type="domain" description="Aldehyde dehydrogenase" evidence="11">
    <location>
        <begin position="67"/>
        <end position="530"/>
    </location>
</feature>
<dbReference type="EMBL" id="CAJVPS010006699">
    <property type="protein sequence ID" value="CAG8628049.1"/>
    <property type="molecule type" value="Genomic_DNA"/>
</dbReference>
<dbReference type="Gene3D" id="3.40.309.10">
    <property type="entry name" value="Aldehyde Dehydrogenase, Chain A, domain 2"/>
    <property type="match status" value="1"/>
</dbReference>
<dbReference type="PROSITE" id="PS00070">
    <property type="entry name" value="ALDEHYDE_DEHYDR_CYS"/>
    <property type="match status" value="1"/>
</dbReference>
<dbReference type="GO" id="GO:0003842">
    <property type="term" value="F:L-glutamate gamma-semialdehyde dehydrogenase activity"/>
    <property type="evidence" value="ECO:0007669"/>
    <property type="project" value="UniProtKB-UniRule"/>
</dbReference>
<evidence type="ECO:0000256" key="9">
    <source>
        <dbReference type="RuleBase" id="RU366016"/>
    </source>
</evidence>
<evidence type="ECO:0000256" key="2">
    <source>
        <dbReference type="ARBA" id="ARBA00009986"/>
    </source>
</evidence>
<comment type="caution">
    <text evidence="12">The sequence shown here is derived from an EMBL/GenBank/DDBJ whole genome shotgun (WGS) entry which is preliminary data.</text>
</comment>
<dbReference type="InterPro" id="IPR016162">
    <property type="entry name" value="Ald_DH_N"/>
</dbReference>
<dbReference type="PANTHER" id="PTHR42862:SF1">
    <property type="entry name" value="DELTA-1-PYRROLINE-5-CARBOXYLATE DEHYDROGENASE 2, ISOFORM A-RELATED"/>
    <property type="match status" value="1"/>
</dbReference>
<dbReference type="FunFam" id="3.40.605.10:FF:000006">
    <property type="entry name" value="1-pyrroline-5-carboxylate dehydrogenase"/>
    <property type="match status" value="1"/>
</dbReference>
<feature type="active site" evidence="7">
    <location>
        <position position="299"/>
    </location>
</feature>
<dbReference type="InterPro" id="IPR016163">
    <property type="entry name" value="Ald_DH_C"/>
</dbReference>
<dbReference type="CDD" id="cd07123">
    <property type="entry name" value="ALDH_F4-17_P5CDH"/>
    <property type="match status" value="1"/>
</dbReference>
<name>A0A9N9DA44_9GLOM</name>
<keyword evidence="5 9" id="KW-0642">Proline metabolism</keyword>
<organism evidence="12 13">
    <name type="scientific">Ambispora leptoticha</name>
    <dbReference type="NCBI Taxonomy" id="144679"/>
    <lineage>
        <taxon>Eukaryota</taxon>
        <taxon>Fungi</taxon>
        <taxon>Fungi incertae sedis</taxon>
        <taxon>Mucoromycota</taxon>
        <taxon>Glomeromycotina</taxon>
        <taxon>Glomeromycetes</taxon>
        <taxon>Archaeosporales</taxon>
        <taxon>Ambisporaceae</taxon>
        <taxon>Ambispora</taxon>
    </lineage>
</organism>
<dbReference type="PANTHER" id="PTHR42862">
    <property type="entry name" value="DELTA-1-PYRROLINE-5-CARBOXYLATE DEHYDROGENASE 1, ISOFORM A-RELATED"/>
    <property type="match status" value="1"/>
</dbReference>
<dbReference type="InterPro" id="IPR005931">
    <property type="entry name" value="P5CDH/ALDH4A1"/>
</dbReference>
<dbReference type="InterPro" id="IPR029510">
    <property type="entry name" value="Ald_DH_CS_GLU"/>
</dbReference>
<evidence type="ECO:0000256" key="6">
    <source>
        <dbReference type="ARBA" id="ARBA00048142"/>
    </source>
</evidence>
<dbReference type="SUPFAM" id="SSF53720">
    <property type="entry name" value="ALDH-like"/>
    <property type="match status" value="1"/>
</dbReference>
<evidence type="ECO:0000313" key="12">
    <source>
        <dbReference type="EMBL" id="CAG8628049.1"/>
    </source>
</evidence>
<comment type="catalytic activity">
    <reaction evidence="6 9">
        <text>L-glutamate 5-semialdehyde + NAD(+) + H2O = L-glutamate + NADH + 2 H(+)</text>
        <dbReference type="Rhea" id="RHEA:30235"/>
        <dbReference type="ChEBI" id="CHEBI:15377"/>
        <dbReference type="ChEBI" id="CHEBI:15378"/>
        <dbReference type="ChEBI" id="CHEBI:29985"/>
        <dbReference type="ChEBI" id="CHEBI:57540"/>
        <dbReference type="ChEBI" id="CHEBI:57945"/>
        <dbReference type="ChEBI" id="CHEBI:58066"/>
        <dbReference type="EC" id="1.2.1.88"/>
    </reaction>
</comment>
<dbReference type="InterPro" id="IPR050485">
    <property type="entry name" value="Proline_metab_enzyme"/>
</dbReference>
<dbReference type="Proteomes" id="UP000789508">
    <property type="component" value="Unassembled WGS sequence"/>
</dbReference>
<dbReference type="OrthoDB" id="5322683at2759"/>
<gene>
    <name evidence="12" type="ORF">ALEPTO_LOCUS9244</name>
</gene>
<dbReference type="GO" id="GO:0010133">
    <property type="term" value="P:L-proline catabolic process to L-glutamate"/>
    <property type="evidence" value="ECO:0007669"/>
    <property type="project" value="UniProtKB-UniRule"/>
</dbReference>
<evidence type="ECO:0000256" key="7">
    <source>
        <dbReference type="PROSITE-ProRule" id="PRU10007"/>
    </source>
</evidence>
<protein>
    <recommendedName>
        <fullName evidence="9 10">Multifunctional fusion protein</fullName>
    </recommendedName>
    <domain>
        <recommendedName>
            <fullName evidence="10">Delta-1-pyrroline-5-carboxylate dehydrogenase</fullName>
            <shortName evidence="10">P5C dehydrogenase</shortName>
        </recommendedName>
        <alternativeName>
            <fullName evidence="9">L-glutamate gamma-semialdehyde dehydrogenase</fullName>
        </alternativeName>
    </domain>
    <domain>
        <recommendedName>
            <fullName evidence="9">L-glutamate gamma-semialdehyde dehydrogenase</fullName>
            <ecNumber evidence="9">1.2.1.88</ecNumber>
        </recommendedName>
    </domain>
</protein>
<accession>A0A9N9DA44</accession>
<dbReference type="GO" id="GO:0005759">
    <property type="term" value="C:mitochondrial matrix"/>
    <property type="evidence" value="ECO:0007669"/>
    <property type="project" value="TreeGrafter"/>
</dbReference>